<accession>A0A410RIN8</accession>
<dbReference type="Pfam" id="PF02254">
    <property type="entry name" value="TrkA_N"/>
    <property type="match status" value="1"/>
</dbReference>
<evidence type="ECO:0000256" key="2">
    <source>
        <dbReference type="ARBA" id="ARBA00005551"/>
    </source>
</evidence>
<dbReference type="Gene3D" id="1.20.1530.20">
    <property type="match status" value="1"/>
</dbReference>
<name>A0A410RIN8_CORCK</name>
<evidence type="ECO:0000256" key="4">
    <source>
        <dbReference type="ARBA" id="ARBA00022692"/>
    </source>
</evidence>
<dbReference type="Gene3D" id="3.40.50.720">
    <property type="entry name" value="NAD(P)-binding Rossmann-like Domain"/>
    <property type="match status" value="1"/>
</dbReference>
<evidence type="ECO:0000256" key="1">
    <source>
        <dbReference type="ARBA" id="ARBA00004141"/>
    </source>
</evidence>
<dbReference type="EMBL" id="CP034669">
    <property type="protein sequence ID" value="QAT81802.1"/>
    <property type="molecule type" value="Genomic_DNA"/>
</dbReference>
<dbReference type="PANTHER" id="PTHR42751:SF1">
    <property type="entry name" value="CATION_PROTON ANTIPORTER YBAL-RELATED"/>
    <property type="match status" value="1"/>
</dbReference>
<feature type="transmembrane region" description="Helical" evidence="7">
    <location>
        <begin position="117"/>
        <end position="136"/>
    </location>
</feature>
<dbReference type="GO" id="GO:1902600">
    <property type="term" value="P:proton transmembrane transport"/>
    <property type="evidence" value="ECO:0007669"/>
    <property type="project" value="InterPro"/>
</dbReference>
<evidence type="ECO:0000256" key="5">
    <source>
        <dbReference type="ARBA" id="ARBA00022989"/>
    </source>
</evidence>
<dbReference type="InterPro" id="IPR003148">
    <property type="entry name" value="RCK_N"/>
</dbReference>
<dbReference type="SUPFAM" id="SSF51735">
    <property type="entry name" value="NAD(P)-binding Rossmann-fold domains"/>
    <property type="match status" value="1"/>
</dbReference>
<reference evidence="9 10" key="1">
    <citation type="submission" date="2018-12" db="EMBL/GenBank/DDBJ databases">
        <title>Complete Genome Sequence of the Corallopyronin A producing Myxobacterium Corallococcus coralloides B035.</title>
        <authorList>
            <person name="Bouhired S.M."/>
            <person name="Rupp O."/>
            <person name="Blom J."/>
            <person name="Schaeberle T.F."/>
            <person name="Kehraus S."/>
            <person name="Schiefer A."/>
            <person name="Pfarr K."/>
            <person name="Goesmann A."/>
            <person name="Hoerauf A."/>
            <person name="Koenig G.M."/>
        </authorList>
    </citation>
    <scope>NUCLEOTIDE SEQUENCE [LARGE SCALE GENOMIC DNA]</scope>
    <source>
        <strain evidence="9 10">B035</strain>
    </source>
</reference>
<feature type="transmembrane region" description="Helical" evidence="7">
    <location>
        <begin position="32"/>
        <end position="50"/>
    </location>
</feature>
<evidence type="ECO:0000313" key="9">
    <source>
        <dbReference type="EMBL" id="QAT81802.1"/>
    </source>
</evidence>
<dbReference type="InterPro" id="IPR006153">
    <property type="entry name" value="Cation/H_exchanger_TM"/>
</dbReference>
<feature type="domain" description="RCK N-terminal" evidence="8">
    <location>
        <begin position="401"/>
        <end position="518"/>
    </location>
</feature>
<feature type="transmembrane region" description="Helical" evidence="7">
    <location>
        <begin position="355"/>
        <end position="378"/>
    </location>
</feature>
<dbReference type="InterPro" id="IPR038770">
    <property type="entry name" value="Na+/solute_symporter_sf"/>
</dbReference>
<dbReference type="PROSITE" id="PS51201">
    <property type="entry name" value="RCK_N"/>
    <property type="match status" value="1"/>
</dbReference>
<feature type="transmembrane region" description="Helical" evidence="7">
    <location>
        <begin position="86"/>
        <end position="105"/>
    </location>
</feature>
<dbReference type="GO" id="GO:0006813">
    <property type="term" value="P:potassium ion transport"/>
    <property type="evidence" value="ECO:0007669"/>
    <property type="project" value="InterPro"/>
</dbReference>
<keyword evidence="6 7" id="KW-0472">Membrane</keyword>
<dbReference type="Proteomes" id="UP000288758">
    <property type="component" value="Chromosome"/>
</dbReference>
<dbReference type="InterPro" id="IPR036291">
    <property type="entry name" value="NAD(P)-bd_dom_sf"/>
</dbReference>
<organism evidence="9 10">
    <name type="scientific">Corallococcus coralloides</name>
    <name type="common">Myxococcus coralloides</name>
    <dbReference type="NCBI Taxonomy" id="184914"/>
    <lineage>
        <taxon>Bacteria</taxon>
        <taxon>Pseudomonadati</taxon>
        <taxon>Myxococcota</taxon>
        <taxon>Myxococcia</taxon>
        <taxon>Myxococcales</taxon>
        <taxon>Cystobacterineae</taxon>
        <taxon>Myxococcaceae</taxon>
        <taxon>Corallococcus</taxon>
    </lineage>
</organism>
<keyword evidence="5 7" id="KW-1133">Transmembrane helix</keyword>
<evidence type="ECO:0000259" key="8">
    <source>
        <dbReference type="PROSITE" id="PS51201"/>
    </source>
</evidence>
<dbReference type="AlphaFoldDB" id="A0A410RIN8"/>
<protein>
    <submittedName>
        <fullName evidence="9">Putative transporter</fullName>
    </submittedName>
</protein>
<keyword evidence="4 7" id="KW-0812">Transmembrane</keyword>
<feature type="transmembrane region" description="Helical" evidence="7">
    <location>
        <begin position="321"/>
        <end position="343"/>
    </location>
</feature>
<evidence type="ECO:0000256" key="6">
    <source>
        <dbReference type="ARBA" id="ARBA00023136"/>
    </source>
</evidence>
<gene>
    <name evidence="9" type="primary">ybaL_1</name>
    <name evidence="9" type="ORF">EJ065_0193</name>
</gene>
<comment type="similarity">
    <text evidence="2">Belongs to the monovalent cation:proton antiporter 2 (CPA2) transporter (TC 2.A.37) family.</text>
</comment>
<feature type="transmembrane region" description="Helical" evidence="7">
    <location>
        <begin position="6"/>
        <end position="25"/>
    </location>
</feature>
<sequence length="555" mass="58665">MENGGLIIHLVTALGAALVGAAVALRLRQPLILGYILAGVAIGPFTPGIIGKTEAIAELAEIGIVFLMFVIGVQLSLRELLQASKVAVLGGLAQVLVMIGLGYLVGRALGWSDAQAYAFGAVISNSSSTVLGKLLADRGELDSRHARLGLAWSSVQDISSVVIVASLAFASPNARAMGPLLGKAALFFFVVMPLSFWVLPWGLRRASAFRSREFFALAVITLALTMAGGASVLGVSLALGAFLTGVVIGESDLAHRVLGDATPIRDVFSGVFFVSIGMLLDPRFLLESWALVLLTVSMIVLVKGAVTTVIARWLGCSTRLAVLLGAGLAQSAEFSFLLARIGLEEGVLTTPIFNLLLSATVVTILLSPLVNSLAPALARRLVKGRPERAGGAHAALLAPLANHTVVCGYGRVGSIVCALLARHAKPFVVIEEDLKLVESLRARGLTALFGDASLPAVLERAHLRSASLLILCMPERMAVRRALEHAREVKETLVVLARTHSYEDRRMLQEQGAQEAVVGELELALELGRSALERFGLAADVIEQSIDETRRGVEP</sequence>
<feature type="transmembrane region" description="Helical" evidence="7">
    <location>
        <begin position="148"/>
        <end position="169"/>
    </location>
</feature>
<feature type="transmembrane region" description="Helical" evidence="7">
    <location>
        <begin position="56"/>
        <end position="77"/>
    </location>
</feature>
<evidence type="ECO:0000256" key="3">
    <source>
        <dbReference type="ARBA" id="ARBA00022448"/>
    </source>
</evidence>
<dbReference type="GO" id="GO:0015297">
    <property type="term" value="F:antiporter activity"/>
    <property type="evidence" value="ECO:0007669"/>
    <property type="project" value="InterPro"/>
</dbReference>
<dbReference type="GO" id="GO:0016020">
    <property type="term" value="C:membrane"/>
    <property type="evidence" value="ECO:0007669"/>
    <property type="project" value="UniProtKB-SubCell"/>
</dbReference>
<evidence type="ECO:0000313" key="10">
    <source>
        <dbReference type="Proteomes" id="UP000288758"/>
    </source>
</evidence>
<feature type="transmembrane region" description="Helical" evidence="7">
    <location>
        <begin position="289"/>
        <end position="314"/>
    </location>
</feature>
<feature type="transmembrane region" description="Helical" evidence="7">
    <location>
        <begin position="181"/>
        <end position="203"/>
    </location>
</feature>
<proteinExistence type="inferred from homology"/>
<keyword evidence="3" id="KW-0813">Transport</keyword>
<feature type="transmembrane region" description="Helical" evidence="7">
    <location>
        <begin position="215"/>
        <end position="248"/>
    </location>
</feature>
<dbReference type="PANTHER" id="PTHR42751">
    <property type="entry name" value="SODIUM/HYDROGEN EXCHANGER FAMILY/TRKA DOMAIN PROTEIN"/>
    <property type="match status" value="1"/>
</dbReference>
<comment type="subcellular location">
    <subcellularLocation>
        <location evidence="1">Membrane</location>
        <topology evidence="1">Multi-pass membrane protein</topology>
    </subcellularLocation>
</comment>
<dbReference type="Pfam" id="PF00999">
    <property type="entry name" value="Na_H_Exchanger"/>
    <property type="match status" value="1"/>
</dbReference>
<dbReference type="RefSeq" id="WP_128794248.1">
    <property type="nucleotide sequence ID" value="NZ_CP034669.1"/>
</dbReference>
<evidence type="ECO:0000256" key="7">
    <source>
        <dbReference type="SAM" id="Phobius"/>
    </source>
</evidence>